<accession>A0AAN9ARY6</accession>
<dbReference type="SUPFAM" id="SSF63825">
    <property type="entry name" value="YWTD domain"/>
    <property type="match status" value="1"/>
</dbReference>
<organism evidence="5 6">
    <name type="scientific">Littorina saxatilis</name>
    <dbReference type="NCBI Taxonomy" id="31220"/>
    <lineage>
        <taxon>Eukaryota</taxon>
        <taxon>Metazoa</taxon>
        <taxon>Spiralia</taxon>
        <taxon>Lophotrochozoa</taxon>
        <taxon>Mollusca</taxon>
        <taxon>Gastropoda</taxon>
        <taxon>Caenogastropoda</taxon>
        <taxon>Littorinimorpha</taxon>
        <taxon>Littorinoidea</taxon>
        <taxon>Littorinidae</taxon>
        <taxon>Littorina</taxon>
    </lineage>
</organism>
<reference evidence="5 6" key="1">
    <citation type="submission" date="2024-02" db="EMBL/GenBank/DDBJ databases">
        <title>Chromosome-scale genome assembly of the rough periwinkle Littorina saxatilis.</title>
        <authorList>
            <person name="De Jode A."/>
            <person name="Faria R."/>
            <person name="Formenti G."/>
            <person name="Sims Y."/>
            <person name="Smith T.P."/>
            <person name="Tracey A."/>
            <person name="Wood J.M.D."/>
            <person name="Zagrodzka Z.B."/>
            <person name="Johannesson K."/>
            <person name="Butlin R.K."/>
            <person name="Leder E.H."/>
        </authorList>
    </citation>
    <scope>NUCLEOTIDE SEQUENCE [LARGE SCALE GENOMIC DNA]</scope>
    <source>
        <strain evidence="5">Snail1</strain>
        <tissue evidence="5">Muscle</tissue>
    </source>
</reference>
<name>A0AAN9ARY6_9CAEN</name>
<evidence type="ECO:0000313" key="6">
    <source>
        <dbReference type="Proteomes" id="UP001374579"/>
    </source>
</evidence>
<dbReference type="InterPro" id="IPR011042">
    <property type="entry name" value="6-blade_b-propeller_TolB-like"/>
</dbReference>
<proteinExistence type="inferred from homology"/>
<dbReference type="PANTHER" id="PTHR10009">
    <property type="entry name" value="PROTEIN YELLOW-RELATED"/>
    <property type="match status" value="1"/>
</dbReference>
<evidence type="ECO:0000256" key="1">
    <source>
        <dbReference type="ARBA" id="ARBA00004613"/>
    </source>
</evidence>
<keyword evidence="6" id="KW-1185">Reference proteome</keyword>
<dbReference type="GO" id="GO:0005576">
    <property type="term" value="C:extracellular region"/>
    <property type="evidence" value="ECO:0007669"/>
    <property type="project" value="UniProtKB-SubCell"/>
</dbReference>
<sequence>MDLYAVTSLLVLWVTCSRAATNQTLVYSWVTVEYDWPNDTMKAEYIKTKKYIVENNIVTGIKLYKDDVFLTVSRWRPGVPSTLNRVVTKGGKSVLQPYPGWEDQTVGQCGALQYVQSMEVDPNTGFIWIIDNGRTDTMETTPSNLCPPKLVVYDINKKKEVRSYTFPDDVANHTSCFLNDIVLDYVNGDVKFAYITDTNDAKLYVYDYDKDESYFFQDDTMKASIPGGKFPIDGIAMSPDFKYVYYCPLDGLGTFQIATSVLRNKDAAFSQHVRSVGQRVGKTGGITYGQRSIFYGLLFKNGVQRWMVEEDAQQTGYDKVTLTTDQLIVHDDVRMRWPDTFGWDDSGHLWFTANDLTTYLDRTKDFSGASGPNMYVWKVFVNEGSYLSKARDQGQTNADKSSSGATSVLHCVGLRVALFVVLLLFGIP</sequence>
<comment type="subcellular location">
    <subcellularLocation>
        <location evidence="1">Secreted</location>
    </subcellularLocation>
</comment>
<gene>
    <name evidence="5" type="ORF">V1264_009628</name>
</gene>
<dbReference type="InterPro" id="IPR017996">
    <property type="entry name" value="MRJP/yellow-related"/>
</dbReference>
<protein>
    <submittedName>
        <fullName evidence="5">Uncharacterized protein</fullName>
    </submittedName>
</protein>
<keyword evidence="4" id="KW-0732">Signal</keyword>
<comment type="caution">
    <text evidence="5">The sequence shown here is derived from an EMBL/GenBank/DDBJ whole genome shotgun (WGS) entry which is preliminary data.</text>
</comment>
<dbReference type="Pfam" id="PF03022">
    <property type="entry name" value="MRJP"/>
    <property type="match status" value="1"/>
</dbReference>
<evidence type="ECO:0000256" key="4">
    <source>
        <dbReference type="SAM" id="SignalP"/>
    </source>
</evidence>
<dbReference type="EMBL" id="JBAMIC010000022">
    <property type="protein sequence ID" value="KAK7092017.1"/>
    <property type="molecule type" value="Genomic_DNA"/>
</dbReference>
<comment type="similarity">
    <text evidence="2">Belongs to the major royal jelly protein family.</text>
</comment>
<dbReference type="AlphaFoldDB" id="A0AAN9ARY6"/>
<dbReference type="Proteomes" id="UP001374579">
    <property type="component" value="Unassembled WGS sequence"/>
</dbReference>
<evidence type="ECO:0000256" key="3">
    <source>
        <dbReference type="ARBA" id="ARBA00022525"/>
    </source>
</evidence>
<feature type="signal peptide" evidence="4">
    <location>
        <begin position="1"/>
        <end position="19"/>
    </location>
</feature>
<dbReference type="PANTHER" id="PTHR10009:SF18">
    <property type="entry name" value="PROTEIN YELLOW-LIKE PROTEIN"/>
    <property type="match status" value="1"/>
</dbReference>
<evidence type="ECO:0000256" key="2">
    <source>
        <dbReference type="ARBA" id="ARBA00009127"/>
    </source>
</evidence>
<dbReference type="Gene3D" id="2.120.10.30">
    <property type="entry name" value="TolB, C-terminal domain"/>
    <property type="match status" value="1"/>
</dbReference>
<keyword evidence="3" id="KW-0964">Secreted</keyword>
<feature type="chain" id="PRO_5042901037" evidence="4">
    <location>
        <begin position="20"/>
        <end position="428"/>
    </location>
</feature>
<evidence type="ECO:0000313" key="5">
    <source>
        <dbReference type="EMBL" id="KAK7092017.1"/>
    </source>
</evidence>
<dbReference type="PRINTS" id="PR01366">
    <property type="entry name" value="ROYALJELLY"/>
</dbReference>